<evidence type="ECO:0000256" key="2">
    <source>
        <dbReference type="ARBA" id="ARBA00022448"/>
    </source>
</evidence>
<dbReference type="AlphaFoldDB" id="A0A4S8QDE2"/>
<reference evidence="10" key="1">
    <citation type="submission" date="2019-04" db="EMBL/GenBank/DDBJ databases">
        <title>Nocardioides xinjiangensis sp. nov.</title>
        <authorList>
            <person name="Liu S."/>
        </authorList>
    </citation>
    <scope>NUCLEOTIDE SEQUENCE [LARGE SCALE GENOMIC DNA]</scope>
    <source>
        <strain evidence="10">18</strain>
    </source>
</reference>
<keyword evidence="4 8" id="KW-0812">Transmembrane</keyword>
<keyword evidence="2" id="KW-0813">Transport</keyword>
<name>A0A4S8QDE2_9ACTN</name>
<feature type="transmembrane region" description="Helical" evidence="8">
    <location>
        <begin position="302"/>
        <end position="329"/>
    </location>
</feature>
<comment type="caution">
    <text evidence="9">The sequence shown here is derived from an EMBL/GenBank/DDBJ whole genome shotgun (WGS) entry which is preliminary data.</text>
</comment>
<dbReference type="PANTHER" id="PTHR32024:SF1">
    <property type="entry name" value="KTR SYSTEM POTASSIUM UPTAKE PROTEIN B"/>
    <property type="match status" value="1"/>
</dbReference>
<dbReference type="RefSeq" id="WP_136533820.1">
    <property type="nucleotide sequence ID" value="NZ_STGY01000025.1"/>
</dbReference>
<evidence type="ECO:0000256" key="7">
    <source>
        <dbReference type="ARBA" id="ARBA00023136"/>
    </source>
</evidence>
<feature type="transmembrane region" description="Helical" evidence="8">
    <location>
        <begin position="128"/>
        <end position="153"/>
    </location>
</feature>
<protein>
    <submittedName>
        <fullName evidence="9">TrkH family potassium uptake protein</fullName>
    </submittedName>
</protein>
<evidence type="ECO:0000313" key="10">
    <source>
        <dbReference type="Proteomes" id="UP000308760"/>
    </source>
</evidence>
<keyword evidence="3" id="KW-1003">Cell membrane</keyword>
<proteinExistence type="predicted"/>
<organism evidence="9 10">
    <name type="scientific">Glycomyces buryatensis</name>
    <dbReference type="NCBI Taxonomy" id="2570927"/>
    <lineage>
        <taxon>Bacteria</taxon>
        <taxon>Bacillati</taxon>
        <taxon>Actinomycetota</taxon>
        <taxon>Actinomycetes</taxon>
        <taxon>Glycomycetales</taxon>
        <taxon>Glycomycetaceae</taxon>
        <taxon>Glycomyces</taxon>
    </lineage>
</organism>
<dbReference type="EMBL" id="STGY01000025">
    <property type="protein sequence ID" value="THV42388.1"/>
    <property type="molecule type" value="Genomic_DNA"/>
</dbReference>
<evidence type="ECO:0000256" key="4">
    <source>
        <dbReference type="ARBA" id="ARBA00022692"/>
    </source>
</evidence>
<evidence type="ECO:0000256" key="5">
    <source>
        <dbReference type="ARBA" id="ARBA00022989"/>
    </source>
</evidence>
<dbReference type="GO" id="GO:0030001">
    <property type="term" value="P:metal ion transport"/>
    <property type="evidence" value="ECO:0007669"/>
    <property type="project" value="UniProtKB-ARBA"/>
</dbReference>
<keyword evidence="6" id="KW-0406">Ion transport</keyword>
<feature type="transmembrane region" description="Helical" evidence="8">
    <location>
        <begin position="410"/>
        <end position="432"/>
    </location>
</feature>
<evidence type="ECO:0000256" key="8">
    <source>
        <dbReference type="SAM" id="Phobius"/>
    </source>
</evidence>
<sequence length="449" mass="48495">MSKLFARIARHPIRLVPITFVVVILAAGGLLMLPVAQADPGSTHWVDAFFTSTSAITVTGLVTLDTPVHWTMFGEGVIMVAMQVGGLGIMTSAAFLGLLVSKKLGLRSRLIAQAELHTSVSLGDLRGVILRAFVVAGLVELTVAVILTLRFHFHYGMPTGEAMWQGLFHGVSSFNNGGFSLFSDSLMGFVNDPWVIGPVAAASIIGSLGMPVIFELTRRGWGRRKWTLHTKMTLAGTSILFAGGMVVFLAFEWSNPATLGPMGWHEKLWPAFFQSAMLRTTGFNSIDVGAMQEHSLLTSIVLMFIGGGSASTSGGIKVTTFFVLLWVIWSEVRGEPDASAFRTRLSVAVIRQSLTIALIYVAANAAAIVTMQMFEPQFALHEIMFEVTSALATVGQSTGITADLSTPSRLLIVFLMFVGRIGPVLLATSLAMRTRQRLYRYPEGRPLVG</sequence>
<feature type="transmembrane region" description="Helical" evidence="8">
    <location>
        <begin position="77"/>
        <end position="100"/>
    </location>
</feature>
<dbReference type="OrthoDB" id="9810952at2"/>
<reference evidence="9 10" key="2">
    <citation type="submission" date="2019-05" db="EMBL/GenBank/DDBJ databases">
        <title>Glycomyces buryatensis sp. nov.</title>
        <authorList>
            <person name="Nikitina E."/>
        </authorList>
    </citation>
    <scope>NUCLEOTIDE SEQUENCE [LARGE SCALE GENOMIC DNA]</scope>
    <source>
        <strain evidence="9 10">18</strain>
    </source>
</reference>
<keyword evidence="10" id="KW-1185">Reference proteome</keyword>
<gene>
    <name evidence="9" type="ORF">FAB82_06965</name>
</gene>
<evidence type="ECO:0000256" key="3">
    <source>
        <dbReference type="ARBA" id="ARBA00022475"/>
    </source>
</evidence>
<dbReference type="PANTHER" id="PTHR32024">
    <property type="entry name" value="TRK SYSTEM POTASSIUM UPTAKE PROTEIN TRKG-RELATED"/>
    <property type="match status" value="1"/>
</dbReference>
<dbReference type="GO" id="GO:0005886">
    <property type="term" value="C:plasma membrane"/>
    <property type="evidence" value="ECO:0007669"/>
    <property type="project" value="UniProtKB-SubCell"/>
</dbReference>
<keyword evidence="5 8" id="KW-1133">Transmembrane helix</keyword>
<evidence type="ECO:0000256" key="1">
    <source>
        <dbReference type="ARBA" id="ARBA00004651"/>
    </source>
</evidence>
<comment type="subcellular location">
    <subcellularLocation>
        <location evidence="1">Cell membrane</location>
        <topology evidence="1">Multi-pass membrane protein</topology>
    </subcellularLocation>
</comment>
<feature type="transmembrane region" description="Helical" evidence="8">
    <location>
        <begin position="234"/>
        <end position="251"/>
    </location>
</feature>
<dbReference type="Pfam" id="PF02386">
    <property type="entry name" value="TrkH"/>
    <property type="match status" value="1"/>
</dbReference>
<accession>A0A4S8QDE2</accession>
<keyword evidence="7 8" id="KW-0472">Membrane</keyword>
<feature type="transmembrane region" description="Helical" evidence="8">
    <location>
        <begin position="349"/>
        <end position="371"/>
    </location>
</feature>
<evidence type="ECO:0000313" key="9">
    <source>
        <dbReference type="EMBL" id="THV42388.1"/>
    </source>
</evidence>
<feature type="transmembrane region" description="Helical" evidence="8">
    <location>
        <begin position="194"/>
        <end position="214"/>
    </location>
</feature>
<evidence type="ECO:0000256" key="6">
    <source>
        <dbReference type="ARBA" id="ARBA00023065"/>
    </source>
</evidence>
<dbReference type="Proteomes" id="UP000308760">
    <property type="component" value="Unassembled WGS sequence"/>
</dbReference>
<dbReference type="GO" id="GO:0008324">
    <property type="term" value="F:monoatomic cation transmembrane transporter activity"/>
    <property type="evidence" value="ECO:0007669"/>
    <property type="project" value="InterPro"/>
</dbReference>
<dbReference type="InterPro" id="IPR003445">
    <property type="entry name" value="Cat_transpt"/>
</dbReference>